<organism evidence="1 2">
    <name type="scientific">Durusdinium trenchii</name>
    <dbReference type="NCBI Taxonomy" id="1381693"/>
    <lineage>
        <taxon>Eukaryota</taxon>
        <taxon>Sar</taxon>
        <taxon>Alveolata</taxon>
        <taxon>Dinophyceae</taxon>
        <taxon>Suessiales</taxon>
        <taxon>Symbiodiniaceae</taxon>
        <taxon>Durusdinium</taxon>
    </lineage>
</organism>
<dbReference type="Gene3D" id="3.40.50.10140">
    <property type="entry name" value="Toll/interleukin-1 receptor homology (TIR) domain"/>
    <property type="match status" value="1"/>
</dbReference>
<reference evidence="1 2" key="1">
    <citation type="submission" date="2024-02" db="EMBL/GenBank/DDBJ databases">
        <authorList>
            <person name="Chen Y."/>
            <person name="Shah S."/>
            <person name="Dougan E. K."/>
            <person name="Thang M."/>
            <person name="Chan C."/>
        </authorList>
    </citation>
    <scope>NUCLEOTIDE SEQUENCE [LARGE SCALE GENOMIC DNA]</scope>
</reference>
<evidence type="ECO:0000313" key="1">
    <source>
        <dbReference type="EMBL" id="CAK9024413.1"/>
    </source>
</evidence>
<sequence>MTKPGLSASPGSGEQPCAIMRAAVEAIPSDKSDTGAELVSHALSEAARSNRRVHRRVRLPAYAVGSVLMGLSMWWVYTSWTSQAAAFLLIRDCLRSFGCLAWLCAVLPSDRFGSKVGSILLFILGVKCAIWHTQTLVDYMKQLPEHGEDGQPCLVEDEETDCVLGAFTIGSISIMYILMHLWQLPYLALGLRLPSRATVHRLWVGLALLHLTKGLTDFLVLLPAMAVKASWGKTISWAAVMCCFAHGFYGLIVGSLLMKSSVRRWVHFQLLKASGAFKAASSIAGFLGNRSKEKIMESARNACRYISMGKILKADMADPRPNVLLQALSTPCGLQDIDAFLSHSWHDDPESKWEALQAWRTAFKAQHQREPRLWIDKYCIDQTDIEASLVCLPVYLASCHTLLIIAGSTFLHRLWCMEEVFVFLQMNRPLNAMEVLPICDDMEERASNFRVQDASCSLEKDREKMLATVEAGCESYEVFNDKVRGALLAALKSSKNTV</sequence>
<proteinExistence type="predicted"/>
<accession>A0ABP0KCH7</accession>
<dbReference type="InterPro" id="IPR035897">
    <property type="entry name" value="Toll_tir_struct_dom_sf"/>
</dbReference>
<keyword evidence="2" id="KW-1185">Reference proteome</keyword>
<gene>
    <name evidence="1" type="ORF">CCMP2556_LOCUS15620</name>
</gene>
<dbReference type="EMBL" id="CAXAMN010008224">
    <property type="protein sequence ID" value="CAK9024413.1"/>
    <property type="molecule type" value="Genomic_DNA"/>
</dbReference>
<evidence type="ECO:0000313" key="2">
    <source>
        <dbReference type="Proteomes" id="UP001642484"/>
    </source>
</evidence>
<dbReference type="Proteomes" id="UP001642484">
    <property type="component" value="Unassembled WGS sequence"/>
</dbReference>
<comment type="caution">
    <text evidence="1">The sequence shown here is derived from an EMBL/GenBank/DDBJ whole genome shotgun (WGS) entry which is preliminary data.</text>
</comment>
<name>A0ABP0KCH7_9DINO</name>
<protein>
    <submittedName>
        <fullName evidence="1">Uncharacterized protein</fullName>
    </submittedName>
</protein>